<reference evidence="1 2" key="1">
    <citation type="journal article" date="2014" name="PLoS Genet.">
        <title>Phylogenetically driven sequencing of extremely halophilic archaea reveals strategies for static and dynamic osmo-response.</title>
        <authorList>
            <person name="Becker E.A."/>
            <person name="Seitzer P.M."/>
            <person name="Tritt A."/>
            <person name="Larsen D."/>
            <person name="Krusor M."/>
            <person name="Yao A.I."/>
            <person name="Wu D."/>
            <person name="Madern D."/>
            <person name="Eisen J.A."/>
            <person name="Darling A.E."/>
            <person name="Facciotti M.T."/>
        </authorList>
    </citation>
    <scope>NUCLEOTIDE SEQUENCE [LARGE SCALE GENOMIC DNA]</scope>
    <source>
        <strain evidence="1 2">DSM 10284</strain>
    </source>
</reference>
<name>M0EAW9_9EURY</name>
<evidence type="ECO:0000313" key="1">
    <source>
        <dbReference type="EMBL" id="ELZ44920.1"/>
    </source>
</evidence>
<dbReference type="EMBL" id="AOJL01000055">
    <property type="protein sequence ID" value="ELZ44920.1"/>
    <property type="molecule type" value="Genomic_DNA"/>
</dbReference>
<evidence type="ECO:0000313" key="2">
    <source>
        <dbReference type="Proteomes" id="UP000011509"/>
    </source>
</evidence>
<dbReference type="Proteomes" id="UP000011509">
    <property type="component" value="Unassembled WGS sequence"/>
</dbReference>
<accession>M0EAW9</accession>
<sequence>MEVRSKQSSKKLISVVLITLLSSMATANTIQPIYQKLFAYKKRQMLISLLGVDLLRDLILIYPFIDALDWQL</sequence>
<proteinExistence type="predicted"/>
<gene>
    <name evidence="1" type="ORF">C464_12950</name>
</gene>
<protein>
    <submittedName>
        <fullName evidence="1">Uncharacterized protein</fullName>
    </submittedName>
</protein>
<keyword evidence="2" id="KW-1185">Reference proteome</keyword>
<comment type="caution">
    <text evidence="1">The sequence shown here is derived from an EMBL/GenBank/DDBJ whole genome shotgun (WGS) entry which is preliminary data.</text>
</comment>
<dbReference type="AlphaFoldDB" id="M0EAW9"/>
<dbReference type="STRING" id="1227466.C464_12950"/>
<organism evidence="1 2">
    <name type="scientific">Halorubrum coriense DSM 10284</name>
    <dbReference type="NCBI Taxonomy" id="1227466"/>
    <lineage>
        <taxon>Archaea</taxon>
        <taxon>Methanobacteriati</taxon>
        <taxon>Methanobacteriota</taxon>
        <taxon>Stenosarchaea group</taxon>
        <taxon>Halobacteria</taxon>
        <taxon>Halobacteriales</taxon>
        <taxon>Haloferacaceae</taxon>
        <taxon>Halorubrum</taxon>
    </lineage>
</organism>